<keyword evidence="3" id="KW-1185">Reference proteome</keyword>
<proteinExistence type="predicted"/>
<evidence type="ECO:0000313" key="2">
    <source>
        <dbReference type="EMBL" id="GIO36402.1"/>
    </source>
</evidence>
<sequence>MQIFRQNSYFALLLGVILVGAGSICLLGEEEAVREKTLESASVHLLVPASMQAQPAKEEPSLLIERSVQRDSSAEHALSFVPHLITLELKGITEEEIGISHCAMLEEMNRERILLQQNNNKSLQNGEEISQPAGPPDKLFFTRTELLSPAEQEDAQWSYALVDEELLLLQKIVMAEAEGEPYEGKIAVTNVILNRLRSANFPDTIKEVIYQKSQFSPVHNGRLKRVTADEETIAAVNEALNGRKEVTDDTYYFLSLKLASDLTIAKTKDEAKAIGNHTFYK</sequence>
<accession>A0A920CH56</accession>
<dbReference type="InterPro" id="IPR011105">
    <property type="entry name" value="Cell_wall_hydrolase_SleB"/>
</dbReference>
<dbReference type="AlphaFoldDB" id="A0A920CH56"/>
<protein>
    <recommendedName>
        <fullName evidence="1">Cell wall hydrolase SleB domain-containing protein</fullName>
    </recommendedName>
</protein>
<organism evidence="2 3">
    <name type="scientific">Paenibacillus antibioticophila</name>
    <dbReference type="NCBI Taxonomy" id="1274374"/>
    <lineage>
        <taxon>Bacteria</taxon>
        <taxon>Bacillati</taxon>
        <taxon>Bacillota</taxon>
        <taxon>Bacilli</taxon>
        <taxon>Bacillales</taxon>
        <taxon>Paenibacillaceae</taxon>
        <taxon>Paenibacillus</taxon>
    </lineage>
</organism>
<dbReference type="Gene3D" id="1.10.10.2520">
    <property type="entry name" value="Cell wall hydrolase SleB, domain 1"/>
    <property type="match status" value="1"/>
</dbReference>
<reference evidence="2 3" key="1">
    <citation type="submission" date="2021-03" db="EMBL/GenBank/DDBJ databases">
        <title>Antimicrobial resistance genes in bacteria isolated from Japanese honey, and their potential for conferring macrolide and lincosamide resistance in the American foulbrood pathogen Paenibacillus larvae.</title>
        <authorList>
            <person name="Okamoto M."/>
            <person name="Kumagai M."/>
            <person name="Kanamori H."/>
            <person name="Takamatsu D."/>
        </authorList>
    </citation>
    <scope>NUCLEOTIDE SEQUENCE [LARGE SCALE GENOMIC DNA]</scope>
    <source>
        <strain evidence="2 3">J41TS12</strain>
    </source>
</reference>
<dbReference type="EMBL" id="BORR01000004">
    <property type="protein sequence ID" value="GIO36402.1"/>
    <property type="molecule type" value="Genomic_DNA"/>
</dbReference>
<comment type="caution">
    <text evidence="2">The sequence shown here is derived from an EMBL/GenBank/DDBJ whole genome shotgun (WGS) entry which is preliminary data.</text>
</comment>
<evidence type="ECO:0000313" key="3">
    <source>
        <dbReference type="Proteomes" id="UP000681162"/>
    </source>
</evidence>
<dbReference type="Pfam" id="PF07486">
    <property type="entry name" value="Hydrolase_2"/>
    <property type="match status" value="1"/>
</dbReference>
<gene>
    <name evidence="2" type="ORF">J41TS12_12630</name>
</gene>
<feature type="domain" description="Cell wall hydrolase SleB" evidence="1">
    <location>
        <begin position="179"/>
        <end position="280"/>
    </location>
</feature>
<dbReference type="Proteomes" id="UP000681162">
    <property type="component" value="Unassembled WGS sequence"/>
</dbReference>
<name>A0A920CH56_9BACL</name>
<dbReference type="RefSeq" id="WP_249412902.1">
    <property type="nucleotide sequence ID" value="NZ_BORR01000004.1"/>
</dbReference>
<dbReference type="GO" id="GO:0016787">
    <property type="term" value="F:hydrolase activity"/>
    <property type="evidence" value="ECO:0007669"/>
    <property type="project" value="InterPro"/>
</dbReference>
<dbReference type="InterPro" id="IPR042047">
    <property type="entry name" value="SleB_dom1"/>
</dbReference>
<evidence type="ECO:0000259" key="1">
    <source>
        <dbReference type="Pfam" id="PF07486"/>
    </source>
</evidence>